<keyword evidence="3" id="KW-0732">Signal</keyword>
<dbReference type="PANTHER" id="PTHR40088">
    <property type="entry name" value="PECTATE LYASE (EUROFUNG)"/>
    <property type="match status" value="1"/>
</dbReference>
<dbReference type="Gene3D" id="2.160.20.10">
    <property type="entry name" value="Single-stranded right-handed beta-helix, Pectin lyase-like"/>
    <property type="match status" value="1"/>
</dbReference>
<evidence type="ECO:0000256" key="1">
    <source>
        <dbReference type="ARBA" id="ARBA00004613"/>
    </source>
</evidence>
<organism evidence="4 5">
    <name type="scientific">Marinilactibacillus psychrotolerans 42ea</name>
    <dbReference type="NCBI Taxonomy" id="1255609"/>
    <lineage>
        <taxon>Bacteria</taxon>
        <taxon>Bacillati</taxon>
        <taxon>Bacillota</taxon>
        <taxon>Bacilli</taxon>
        <taxon>Lactobacillales</taxon>
        <taxon>Carnobacteriaceae</taxon>
        <taxon>Marinilactibacillus</taxon>
    </lineage>
</organism>
<dbReference type="RefSeq" id="WP_087057412.1">
    <property type="nucleotide sequence ID" value="NZ_FUKW01000054.1"/>
</dbReference>
<protein>
    <submittedName>
        <fullName evidence="4">Pectin lyase like protein</fullName>
    </submittedName>
</protein>
<dbReference type="GO" id="GO:0005576">
    <property type="term" value="C:extracellular region"/>
    <property type="evidence" value="ECO:0007669"/>
    <property type="project" value="UniProtKB-SubCell"/>
</dbReference>
<dbReference type="Proteomes" id="UP000195611">
    <property type="component" value="Unassembled WGS sequence"/>
</dbReference>
<keyword evidence="4" id="KW-0456">Lyase</keyword>
<evidence type="ECO:0000313" key="5">
    <source>
        <dbReference type="Proteomes" id="UP000195611"/>
    </source>
</evidence>
<dbReference type="EMBL" id="FUKW01000054">
    <property type="protein sequence ID" value="SJN25190.1"/>
    <property type="molecule type" value="Genomic_DNA"/>
</dbReference>
<dbReference type="InterPro" id="IPR006626">
    <property type="entry name" value="PbH1"/>
</dbReference>
<proteinExistence type="predicted"/>
<dbReference type="SMART" id="SM00710">
    <property type="entry name" value="PbH1"/>
    <property type="match status" value="7"/>
</dbReference>
<keyword evidence="2" id="KW-0964">Secreted</keyword>
<comment type="subcellular location">
    <subcellularLocation>
        <location evidence="1">Secreted</location>
    </subcellularLocation>
</comment>
<evidence type="ECO:0000313" key="4">
    <source>
        <dbReference type="EMBL" id="SJN25190.1"/>
    </source>
</evidence>
<reference evidence="4 5" key="1">
    <citation type="submission" date="2017-02" db="EMBL/GenBank/DDBJ databases">
        <authorList>
            <person name="Peterson S.W."/>
        </authorList>
    </citation>
    <scope>NUCLEOTIDE SEQUENCE [LARGE SCALE GENOMIC DNA]</scope>
    <source>
        <strain evidence="4 5">42ea</strain>
    </source>
</reference>
<dbReference type="InterPro" id="IPR011050">
    <property type="entry name" value="Pectin_lyase_fold/virulence"/>
</dbReference>
<dbReference type="InterPro" id="IPR052052">
    <property type="entry name" value="Polysaccharide_Lyase_9"/>
</dbReference>
<accession>A0A1R4IZ95</accession>
<dbReference type="AlphaFoldDB" id="A0A1R4IZ95"/>
<name>A0A1R4IZ95_9LACT</name>
<dbReference type="GO" id="GO:0016837">
    <property type="term" value="F:carbon-oxygen lyase activity, acting on polysaccharides"/>
    <property type="evidence" value="ECO:0007669"/>
    <property type="project" value="TreeGrafter"/>
</dbReference>
<sequence length="443" mass="48803">MRKLLVFLGLVFLVSGISIGMIYQNHNVVKSVIYVSTEGDDQNPGTIDQPLLSLKAAADKATSGTTVNIRGGIYDEPLIIQHDGTKNAPIFFQSYQDEKVTISGRKLEDDPEDIALVEIDGHSYITVHGLTIENLTTKHDYKTNIGILITGNSHNITLSNNTVQDISTTVIGGNAHGIAVYGNEKIDTIDIQHNTLTNLKLGLSEALVINGNVSNFSIKENHIYETDNIAIDIIGYEDTANDTSQDYARDGEVIGNTIHNNSSYHNPSYAKDYSAGGIYVDGGKHITIKNNQVYQNDIGIEATSEHKDQSAEYIKILNNTVYENTYTGISIGGYDADRGGTTHSLISKNILTDNDTIGLEGGQLLFQYYTHSNTIESNEMTASSSGLFISHEYEGNTNTIFENNKYYLKNQILSRWLWNNQEVNSLKDFQKLSGNKSDAVIPD</sequence>
<dbReference type="PANTHER" id="PTHR40088:SF2">
    <property type="entry name" value="SECRETED SUGAR HYDROLASE"/>
    <property type="match status" value="1"/>
</dbReference>
<evidence type="ECO:0000256" key="2">
    <source>
        <dbReference type="ARBA" id="ARBA00022525"/>
    </source>
</evidence>
<evidence type="ECO:0000256" key="3">
    <source>
        <dbReference type="ARBA" id="ARBA00022729"/>
    </source>
</evidence>
<dbReference type="InterPro" id="IPR012334">
    <property type="entry name" value="Pectin_lyas_fold"/>
</dbReference>
<dbReference type="SUPFAM" id="SSF51126">
    <property type="entry name" value="Pectin lyase-like"/>
    <property type="match status" value="1"/>
</dbReference>
<gene>
    <name evidence="4" type="ORF">FM115_03275</name>
</gene>